<dbReference type="InterPro" id="IPR029058">
    <property type="entry name" value="AB_hydrolase_fold"/>
</dbReference>
<keyword evidence="4" id="KW-1185">Reference proteome</keyword>
<gene>
    <name evidence="3" type="ORF">CLV43_105410</name>
</gene>
<evidence type="ECO:0000313" key="3">
    <source>
        <dbReference type="EMBL" id="PRY41652.1"/>
    </source>
</evidence>
<dbReference type="InterPro" id="IPR012223">
    <property type="entry name" value="TEII"/>
</dbReference>
<accession>A0A2T0T7N7</accession>
<dbReference type="SUPFAM" id="SSF53474">
    <property type="entry name" value="alpha/beta-Hydrolases"/>
    <property type="match status" value="1"/>
</dbReference>
<name>A0A2T0T7N7_9PSEU</name>
<evidence type="ECO:0000259" key="2">
    <source>
        <dbReference type="Pfam" id="PF00975"/>
    </source>
</evidence>
<dbReference type="EMBL" id="PVTF01000005">
    <property type="protein sequence ID" value="PRY41652.1"/>
    <property type="molecule type" value="Genomic_DNA"/>
</dbReference>
<dbReference type="PANTHER" id="PTHR11487">
    <property type="entry name" value="THIOESTERASE"/>
    <property type="match status" value="1"/>
</dbReference>
<dbReference type="PANTHER" id="PTHR11487:SF0">
    <property type="entry name" value="S-ACYL FATTY ACID SYNTHASE THIOESTERASE, MEDIUM CHAIN"/>
    <property type="match status" value="1"/>
</dbReference>
<dbReference type="Proteomes" id="UP000239494">
    <property type="component" value="Unassembled WGS sequence"/>
</dbReference>
<sequence>MANAERQHSPWPANIDVPACRADVHRGVAVSGVLDTTLVPLHRTPNAERTLVGLTFFGGGTAAYRPWVEHMPAGTNLVVLCYPGREGRFAEDFARDWDELAADVTRSLREADLGPYVLFGHSMSGWMAFDVAARLDGDGARKPEALVLSSCNAPDRGLTDSELLPTPQDTDDRLLEWLGTHGLLPQHVRDHPGLTEVALELIRADIDVRNTFVYGGAEVGVPLQVFFGADDPLISADAAARWSALATGPYRYDVLGGGHFYTPEIWQSLPSRIASITPAATGSAS</sequence>
<protein>
    <submittedName>
        <fullName evidence="3">Surfactin synthase thioesterase subunit</fullName>
    </submittedName>
</protein>
<comment type="similarity">
    <text evidence="1">Belongs to the thioesterase family.</text>
</comment>
<dbReference type="AlphaFoldDB" id="A0A2T0T7N7"/>
<dbReference type="GO" id="GO:0008610">
    <property type="term" value="P:lipid biosynthetic process"/>
    <property type="evidence" value="ECO:0007669"/>
    <property type="project" value="TreeGrafter"/>
</dbReference>
<dbReference type="Gene3D" id="3.40.50.1820">
    <property type="entry name" value="alpha/beta hydrolase"/>
    <property type="match status" value="1"/>
</dbReference>
<proteinExistence type="inferred from homology"/>
<evidence type="ECO:0000256" key="1">
    <source>
        <dbReference type="ARBA" id="ARBA00007169"/>
    </source>
</evidence>
<feature type="domain" description="Thioesterase" evidence="2">
    <location>
        <begin position="51"/>
        <end position="264"/>
    </location>
</feature>
<organism evidence="3 4">
    <name type="scientific">Umezawaea tangerina</name>
    <dbReference type="NCBI Taxonomy" id="84725"/>
    <lineage>
        <taxon>Bacteria</taxon>
        <taxon>Bacillati</taxon>
        <taxon>Actinomycetota</taxon>
        <taxon>Actinomycetes</taxon>
        <taxon>Pseudonocardiales</taxon>
        <taxon>Pseudonocardiaceae</taxon>
        <taxon>Umezawaea</taxon>
    </lineage>
</organism>
<evidence type="ECO:0000313" key="4">
    <source>
        <dbReference type="Proteomes" id="UP000239494"/>
    </source>
</evidence>
<reference evidence="3 4" key="1">
    <citation type="submission" date="2018-03" db="EMBL/GenBank/DDBJ databases">
        <title>Genomic Encyclopedia of Archaeal and Bacterial Type Strains, Phase II (KMG-II): from individual species to whole genera.</title>
        <authorList>
            <person name="Goeker M."/>
        </authorList>
    </citation>
    <scope>NUCLEOTIDE SEQUENCE [LARGE SCALE GENOMIC DNA]</scope>
    <source>
        <strain evidence="3 4">DSM 44720</strain>
    </source>
</reference>
<dbReference type="Pfam" id="PF00975">
    <property type="entry name" value="Thioesterase"/>
    <property type="match status" value="1"/>
</dbReference>
<dbReference type="RefSeq" id="WP_245886698.1">
    <property type="nucleotide sequence ID" value="NZ_PVTF01000005.1"/>
</dbReference>
<dbReference type="InterPro" id="IPR001031">
    <property type="entry name" value="Thioesterase"/>
</dbReference>
<comment type="caution">
    <text evidence="3">The sequence shown here is derived from an EMBL/GenBank/DDBJ whole genome shotgun (WGS) entry which is preliminary data.</text>
</comment>